<comment type="subunit">
    <text evidence="10">Monomer.</text>
</comment>
<dbReference type="PANTHER" id="PTHR45635:SF14">
    <property type="entry name" value="ADP_ATP TRANSLOCASE"/>
    <property type="match status" value="1"/>
</dbReference>
<evidence type="ECO:0000256" key="1">
    <source>
        <dbReference type="ARBA" id="ARBA00004448"/>
    </source>
</evidence>
<evidence type="ECO:0000256" key="8">
    <source>
        <dbReference type="ARBA" id="ARBA00023128"/>
    </source>
</evidence>
<keyword evidence="9" id="KW-0472">Membrane</keyword>
<reference evidence="11" key="1">
    <citation type="submission" date="2020-03" db="EMBL/GenBank/DDBJ databases">
        <title>Studies in the Genomics of Life Span.</title>
        <authorList>
            <person name="Glass D."/>
        </authorList>
    </citation>
    <scope>NUCLEOTIDE SEQUENCE</scope>
    <source>
        <strain evidence="11">SUZIE</strain>
        <tissue evidence="11">Muscle</tissue>
    </source>
</reference>
<dbReference type="PRINTS" id="PR00927">
    <property type="entry name" value="ADPTRNSLCASE"/>
</dbReference>
<organism evidence="11 12">
    <name type="scientific">Sciurus carolinensis</name>
    <name type="common">Eastern gray squirrel</name>
    <dbReference type="NCBI Taxonomy" id="30640"/>
    <lineage>
        <taxon>Eukaryota</taxon>
        <taxon>Metazoa</taxon>
        <taxon>Chordata</taxon>
        <taxon>Craniata</taxon>
        <taxon>Vertebrata</taxon>
        <taxon>Euteleostomi</taxon>
        <taxon>Mammalia</taxon>
        <taxon>Eutheria</taxon>
        <taxon>Euarchontoglires</taxon>
        <taxon>Glires</taxon>
        <taxon>Rodentia</taxon>
        <taxon>Sciuromorpha</taxon>
        <taxon>Sciuridae</taxon>
        <taxon>Sciurinae</taxon>
        <taxon>Sciurini</taxon>
        <taxon>Sciurus</taxon>
    </lineage>
</organism>
<dbReference type="InterPro" id="IPR023395">
    <property type="entry name" value="MCP_dom_sf"/>
</dbReference>
<comment type="caution">
    <text evidence="11">The sequence shown here is derived from an EMBL/GenBank/DDBJ whole genome shotgun (WGS) entry which is preliminary data.</text>
</comment>
<dbReference type="GO" id="GO:0005743">
    <property type="term" value="C:mitochondrial inner membrane"/>
    <property type="evidence" value="ECO:0007669"/>
    <property type="project" value="UniProtKB-SubCell"/>
</dbReference>
<dbReference type="PANTHER" id="PTHR45635">
    <property type="entry name" value="ADP,ATP CARRIER PROTEIN 1-RELATED-RELATED"/>
    <property type="match status" value="1"/>
</dbReference>
<proteinExistence type="inferred from homology"/>
<comment type="similarity">
    <text evidence="2 10">Belongs to the mitochondrial carrier (TC 2.A.29) family.</text>
</comment>
<dbReference type="EMBL" id="JAATJV010392074">
    <property type="protein sequence ID" value="MBZ3884262.1"/>
    <property type="molecule type" value="Genomic_DNA"/>
</dbReference>
<dbReference type="SUPFAM" id="SSF103506">
    <property type="entry name" value="Mitochondrial carrier"/>
    <property type="match status" value="1"/>
</dbReference>
<keyword evidence="12" id="KW-1185">Reference proteome</keyword>
<accession>A0AA41N6E5</accession>
<dbReference type="GO" id="GO:0005471">
    <property type="term" value="F:ATP:ADP antiporter activity"/>
    <property type="evidence" value="ECO:0007669"/>
    <property type="project" value="UniProtKB-UniRule"/>
</dbReference>
<keyword evidence="8" id="KW-0496">Mitochondrion</keyword>
<evidence type="ECO:0000256" key="4">
    <source>
        <dbReference type="ARBA" id="ARBA00022692"/>
    </source>
</evidence>
<sequence>MNNGQLTRVITLNSTLSSSAIFPIIPMTVRCYLEATANQKYRLTELKPAWKNKYDHKKATIKSYRSQYGSYINMKDQVGVTHHLFFQHDRSIVSFSKDFLLVEWTQPSTRTWKCPRKSSSKQITAAKQHKGIMDCVDHILREQGVLSFWHVAWPMSSDTSPPRLSNFLQRKTQADIPGWCGKEDPVCQYFAGNLASGGAAGSTSLCFVHSAEFAQTSLAADVEKVGAEREFKGLHD</sequence>
<dbReference type="AlphaFoldDB" id="A0AA41N6E5"/>
<evidence type="ECO:0000256" key="5">
    <source>
        <dbReference type="ARBA" id="ARBA00022737"/>
    </source>
</evidence>
<name>A0AA41N6E5_SCICA</name>
<comment type="subcellular location">
    <subcellularLocation>
        <location evidence="10">Membrane</location>
        <topology evidence="10">Multi-pass membrane protein</topology>
    </subcellularLocation>
    <subcellularLocation>
        <location evidence="1">Mitochondrion inner membrane</location>
        <topology evidence="1">Multi-pass membrane protein</topology>
    </subcellularLocation>
</comment>
<dbReference type="GO" id="GO:1990544">
    <property type="term" value="P:mitochondrial ATP transmembrane transport"/>
    <property type="evidence" value="ECO:0007669"/>
    <property type="project" value="InterPro"/>
</dbReference>
<evidence type="ECO:0000313" key="12">
    <source>
        <dbReference type="Proteomes" id="UP001166674"/>
    </source>
</evidence>
<evidence type="ECO:0000256" key="3">
    <source>
        <dbReference type="ARBA" id="ARBA00022448"/>
    </source>
</evidence>
<comment type="function">
    <text evidence="10">Catalyzes the exchange of ADP and ATP across the membrane.</text>
</comment>
<keyword evidence="6" id="KW-0999">Mitochondrion inner membrane</keyword>
<dbReference type="GO" id="GO:0140021">
    <property type="term" value="P:mitochondrial ADP transmembrane transport"/>
    <property type="evidence" value="ECO:0007669"/>
    <property type="project" value="InterPro"/>
</dbReference>
<keyword evidence="5" id="KW-0677">Repeat</keyword>
<evidence type="ECO:0000256" key="7">
    <source>
        <dbReference type="ARBA" id="ARBA00022989"/>
    </source>
</evidence>
<evidence type="ECO:0000256" key="6">
    <source>
        <dbReference type="ARBA" id="ARBA00022792"/>
    </source>
</evidence>
<dbReference type="Gene3D" id="1.50.40.10">
    <property type="entry name" value="Mitochondrial carrier domain"/>
    <property type="match status" value="1"/>
</dbReference>
<keyword evidence="3 10" id="KW-0813">Transport</keyword>
<dbReference type="GO" id="GO:1901029">
    <property type="term" value="P:negative regulation of mitochondrial outer membrane permeabilization involved in apoptotic signaling pathway"/>
    <property type="evidence" value="ECO:0007669"/>
    <property type="project" value="TreeGrafter"/>
</dbReference>
<gene>
    <name evidence="11" type="ORF">SUZIE_177065</name>
</gene>
<dbReference type="Proteomes" id="UP001166674">
    <property type="component" value="Unassembled WGS sequence"/>
</dbReference>
<dbReference type="InterPro" id="IPR002113">
    <property type="entry name" value="ADT_euk_type"/>
</dbReference>
<evidence type="ECO:0000256" key="9">
    <source>
        <dbReference type="ARBA" id="ARBA00023136"/>
    </source>
</evidence>
<evidence type="ECO:0000256" key="2">
    <source>
        <dbReference type="ARBA" id="ARBA00006375"/>
    </source>
</evidence>
<keyword evidence="7" id="KW-1133">Transmembrane helix</keyword>
<protein>
    <recommendedName>
        <fullName evidence="10">ADP/ATP translocase</fullName>
    </recommendedName>
    <alternativeName>
        <fullName evidence="10">ADP,ATP carrier protein</fullName>
    </alternativeName>
</protein>
<evidence type="ECO:0000256" key="10">
    <source>
        <dbReference type="RuleBase" id="RU368008"/>
    </source>
</evidence>
<evidence type="ECO:0000313" key="11">
    <source>
        <dbReference type="EMBL" id="MBZ3884262.1"/>
    </source>
</evidence>
<keyword evidence="4" id="KW-0812">Transmembrane</keyword>